<organism evidence="1 2">
    <name type="scientific">Campylobacter ureolyticus RIGS 9880</name>
    <dbReference type="NCBI Taxonomy" id="1032069"/>
    <lineage>
        <taxon>Bacteria</taxon>
        <taxon>Pseudomonadati</taxon>
        <taxon>Campylobacterota</taxon>
        <taxon>Epsilonproteobacteria</taxon>
        <taxon>Campylobacterales</taxon>
        <taxon>Campylobacteraceae</taxon>
        <taxon>Campylobacter</taxon>
    </lineage>
</organism>
<evidence type="ECO:0000313" key="2">
    <source>
        <dbReference type="Proteomes" id="UP000063971"/>
    </source>
</evidence>
<evidence type="ECO:0000313" key="1">
    <source>
        <dbReference type="EMBL" id="AKT91422.1"/>
    </source>
</evidence>
<name>A0AAU8U1W2_9BACT</name>
<dbReference type="AlphaFoldDB" id="A0AAU8U1W2"/>
<dbReference type="KEGG" id="cure:CUREO_1616"/>
<proteinExistence type="predicted"/>
<dbReference type="EMBL" id="CP012195">
    <property type="protein sequence ID" value="AKT91422.1"/>
    <property type="molecule type" value="Genomic_DNA"/>
</dbReference>
<reference evidence="1 2" key="1">
    <citation type="journal article" date="2015" name="Genome Announc.">
        <title>Complete Genome Sequence of the Campylobacter ureolyticus Clinical Isolate RIGS 9880.</title>
        <authorList>
            <person name="Miller W.G."/>
            <person name="Yee E."/>
            <person name="On S.L."/>
            <person name="Andersen L.P."/>
            <person name="Bono J.L."/>
        </authorList>
    </citation>
    <scope>NUCLEOTIDE SEQUENCE [LARGE SCALE GENOMIC DNA]</scope>
    <source>
        <strain evidence="1 2">RIGS 9880</strain>
    </source>
</reference>
<sequence length="59" mass="6964">MSYISSSKYSIVKKKQYKNTTTIKEYKIIMNQKINPIMIVNPRLVVVKPKIFVFLVRSI</sequence>
<accession>A0AAU8U1W2</accession>
<gene>
    <name evidence="1" type="ORF">CUREO_1616</name>
</gene>
<protein>
    <submittedName>
        <fullName evidence="1">Uncharacterized protein</fullName>
    </submittedName>
</protein>
<dbReference type="Proteomes" id="UP000063971">
    <property type="component" value="Chromosome"/>
</dbReference>